<comment type="caution">
    <text evidence="1">The sequence shown here is derived from an EMBL/GenBank/DDBJ whole genome shotgun (WGS) entry which is preliminary data.</text>
</comment>
<accession>A0A3M9MEP6</accession>
<evidence type="ECO:0000313" key="2">
    <source>
        <dbReference type="Proteomes" id="UP000272117"/>
    </source>
</evidence>
<keyword evidence="2" id="KW-1185">Reference proteome</keyword>
<dbReference type="RefSeq" id="WP_123128117.1">
    <property type="nucleotide sequence ID" value="NZ_RJJD01000013.1"/>
</dbReference>
<evidence type="ECO:0000313" key="1">
    <source>
        <dbReference type="EMBL" id="RNI24029.1"/>
    </source>
</evidence>
<protein>
    <submittedName>
        <fullName evidence="1">Uncharacterized protein</fullName>
    </submittedName>
</protein>
<reference evidence="1 2" key="1">
    <citation type="submission" date="2018-11" db="EMBL/GenBank/DDBJ databases">
        <title>Rufibacter latericius sp. nov., isolated from water in Baiyang Lake.</title>
        <authorList>
            <person name="Yang Y."/>
        </authorList>
    </citation>
    <scope>NUCLEOTIDE SEQUENCE [LARGE SCALE GENOMIC DNA]</scope>
    <source>
        <strain evidence="1 2">R-22-1c-1</strain>
    </source>
</reference>
<dbReference type="EMBL" id="RJJD01000013">
    <property type="protein sequence ID" value="RNI24029.1"/>
    <property type="molecule type" value="Genomic_DNA"/>
</dbReference>
<name>A0A3M9MEP6_9BACT</name>
<dbReference type="AlphaFoldDB" id="A0A3M9MEP6"/>
<organism evidence="1 2">
    <name type="scientific">Rufibacter latericius</name>
    <dbReference type="NCBI Taxonomy" id="2487040"/>
    <lineage>
        <taxon>Bacteria</taxon>
        <taxon>Pseudomonadati</taxon>
        <taxon>Bacteroidota</taxon>
        <taxon>Cytophagia</taxon>
        <taxon>Cytophagales</taxon>
        <taxon>Hymenobacteraceae</taxon>
        <taxon>Rufibacter</taxon>
    </lineage>
</organism>
<dbReference type="OrthoDB" id="926208at2"/>
<proteinExistence type="predicted"/>
<gene>
    <name evidence="1" type="ORF">EFB08_16735</name>
</gene>
<dbReference type="Proteomes" id="UP000272117">
    <property type="component" value="Unassembled WGS sequence"/>
</dbReference>
<sequence length="368" mass="41660">MFLFQYAKAQRAPIEVAELSIKVPGMETQEVYYGFEAGDELLLEFSDPSRKGMKQVEVIEYPSTVKYSGLQVTNITKAIKVNRRTVYLFRFTNSSLVSRVCQVRISRRPDREETEGFNPEVAWREVADTSYVISSKQELVRYDTVYHFVNKRELVQVDTVAQELISKVEQVAAQLTVGKPSESRLMVTLPTNKATPLETSEVLSWAYWIGVGQEGHLAFEANKAKYLQALGSLAHLSGNPLIGLALNQLSFLPTGNAGSNVHYYFMQDPGSAQTFLQSFDKGGFRYFDNGNGVSGFGRRESPLQGTFYLGLHNDNTYNDINVTVKIVAIVLRKRYREVIQKQATVTPVYEVRRYRNPTVSVKKMPFTR</sequence>